<keyword evidence="3" id="KW-1185">Reference proteome</keyword>
<gene>
    <name evidence="2" type="ORF">EVAR_70182_1</name>
</gene>
<evidence type="ECO:0000313" key="3">
    <source>
        <dbReference type="Proteomes" id="UP000299102"/>
    </source>
</evidence>
<dbReference type="InterPro" id="IPR017248">
    <property type="entry name" value="HAX-1"/>
</dbReference>
<dbReference type="GO" id="GO:0043066">
    <property type="term" value="P:negative regulation of apoptotic process"/>
    <property type="evidence" value="ECO:0007669"/>
    <property type="project" value="InterPro"/>
</dbReference>
<dbReference type="GO" id="GO:0005739">
    <property type="term" value="C:mitochondrion"/>
    <property type="evidence" value="ECO:0007669"/>
    <property type="project" value="TreeGrafter"/>
</dbReference>
<organism evidence="2 3">
    <name type="scientific">Eumeta variegata</name>
    <name type="common">Bagworm moth</name>
    <name type="synonym">Eumeta japonica</name>
    <dbReference type="NCBI Taxonomy" id="151549"/>
    <lineage>
        <taxon>Eukaryota</taxon>
        <taxon>Metazoa</taxon>
        <taxon>Ecdysozoa</taxon>
        <taxon>Arthropoda</taxon>
        <taxon>Hexapoda</taxon>
        <taxon>Insecta</taxon>
        <taxon>Pterygota</taxon>
        <taxon>Neoptera</taxon>
        <taxon>Endopterygota</taxon>
        <taxon>Lepidoptera</taxon>
        <taxon>Glossata</taxon>
        <taxon>Ditrysia</taxon>
        <taxon>Tineoidea</taxon>
        <taxon>Psychidae</taxon>
        <taxon>Oiketicinae</taxon>
        <taxon>Eumeta</taxon>
    </lineage>
</organism>
<dbReference type="PANTHER" id="PTHR14938">
    <property type="entry name" value="HCLS1-ASSOCIATED PROTEIN X-1"/>
    <property type="match status" value="1"/>
</dbReference>
<name>A0A4C1TPD9_EUMVA</name>
<dbReference type="GO" id="GO:0016324">
    <property type="term" value="C:apical plasma membrane"/>
    <property type="evidence" value="ECO:0007669"/>
    <property type="project" value="TreeGrafter"/>
</dbReference>
<dbReference type="GO" id="GO:0016529">
    <property type="term" value="C:sarcoplasmic reticulum"/>
    <property type="evidence" value="ECO:0007669"/>
    <property type="project" value="TreeGrafter"/>
</dbReference>
<protein>
    <submittedName>
        <fullName evidence="2">Uncharacterized protein</fullName>
    </submittedName>
</protein>
<feature type="non-terminal residue" evidence="2">
    <location>
        <position position="155"/>
    </location>
</feature>
<sequence length="155" mass="16751">MIMGKIHGTLIDEDKELRKLPAPPMIPRARPDIMTPMSPMLPRGSFGGGAFDGNYQGPKMFSQSVMTKTIRKPDGTYETTKITQDSQGNKTTTVTRTIDGKTETVTTYDGAAGGGAGKAQVVPKPDENKDAVYYLNRNVYVSKEGYACHGTSGDQ</sequence>
<dbReference type="OrthoDB" id="5562606at2759"/>
<evidence type="ECO:0000313" key="2">
    <source>
        <dbReference type="EMBL" id="GBP15828.1"/>
    </source>
</evidence>
<proteinExistence type="predicted"/>
<dbReference type="GO" id="GO:0030136">
    <property type="term" value="C:clathrin-coated vesicle"/>
    <property type="evidence" value="ECO:0007669"/>
    <property type="project" value="TreeGrafter"/>
</dbReference>
<evidence type="ECO:0000256" key="1">
    <source>
        <dbReference type="SAM" id="MobiDB-lite"/>
    </source>
</evidence>
<accession>A0A4C1TPD9</accession>
<dbReference type="PANTHER" id="PTHR14938:SF2">
    <property type="entry name" value="HCLS1-ASSOCIATED PROTEIN X-1"/>
    <property type="match status" value="1"/>
</dbReference>
<dbReference type="AlphaFoldDB" id="A0A4C1TPD9"/>
<feature type="region of interest" description="Disordered" evidence="1">
    <location>
        <begin position="72"/>
        <end position="92"/>
    </location>
</feature>
<dbReference type="EMBL" id="BGZK01005875">
    <property type="protein sequence ID" value="GBP15828.1"/>
    <property type="molecule type" value="Genomic_DNA"/>
</dbReference>
<comment type="caution">
    <text evidence="2">The sequence shown here is derived from an EMBL/GenBank/DDBJ whole genome shotgun (WGS) entry which is preliminary data.</text>
</comment>
<dbReference type="Proteomes" id="UP000299102">
    <property type="component" value="Unassembled WGS sequence"/>
</dbReference>
<dbReference type="GO" id="GO:0015629">
    <property type="term" value="C:actin cytoskeleton"/>
    <property type="evidence" value="ECO:0007669"/>
    <property type="project" value="TreeGrafter"/>
</dbReference>
<dbReference type="GO" id="GO:0030833">
    <property type="term" value="P:regulation of actin filament polymerization"/>
    <property type="evidence" value="ECO:0007669"/>
    <property type="project" value="TreeGrafter"/>
</dbReference>
<feature type="compositionally biased region" description="Polar residues" evidence="1">
    <location>
        <begin position="77"/>
        <end position="92"/>
    </location>
</feature>
<reference evidence="2 3" key="1">
    <citation type="journal article" date="2019" name="Commun. Biol.">
        <title>The bagworm genome reveals a unique fibroin gene that provides high tensile strength.</title>
        <authorList>
            <person name="Kono N."/>
            <person name="Nakamura H."/>
            <person name="Ohtoshi R."/>
            <person name="Tomita M."/>
            <person name="Numata K."/>
            <person name="Arakawa K."/>
        </authorList>
    </citation>
    <scope>NUCLEOTIDE SEQUENCE [LARGE SCALE GENOMIC DNA]</scope>
</reference>